<comment type="caution">
    <text evidence="10">The sequence shown here is derived from an EMBL/GenBank/DDBJ whole genome shotgun (WGS) entry which is preliminary data.</text>
</comment>
<dbReference type="InterPro" id="IPR038731">
    <property type="entry name" value="RgtA/B/C-like"/>
</dbReference>
<sequence length="549" mass="61853">MCLLLNALYFGGEAYLAQNAVLLETLALLAAGAAVLWRLVRYQPQKKPAAVCVSVVYTLLVLAGAWCYHEARHSGLWVLVGGCAVLSGLFWLTRKQYHNQRRRVSLLLLGTSFLLKFFYVCYTPITRRQHDVGKFGDADNHAGYITYLLQHHQLPDFDPRGHWQFYHPPLHHMISALWLWLSEHVFGISNAAAQESLQTLSLFYAMAIVITAYRILRHFRLEGMALYVPLAVVAFHPGFILFSGSINNDALSVVFILGAVLWTLKWYEKQTWEGIVKIALCIGLGMMTKLSAAMVAIPVAAVFLVVLVRQLRQRNWRILGQFGGFAVICFPLGLWYPVRNLVRFGVPLTYVQEMPENSVQYLGEQSFFSRILDFSPHQVASVFEQWVQRTGGSYNEYNPLIALLKNAMFGEYINEYTLDCSLWRILTGVVLFWLNVVLAAAAFAAMLWLCGKREQTGGRLPKLFLVLFYAVLMGGFYQLSAAEPFTCSMNYRYITPTCVIGAVFLGLAFQRFRNGKKPVCRWLCGIGWTLCGCFAACAAAFYIGLGLIG</sequence>
<feature type="transmembrane region" description="Helical" evidence="8">
    <location>
        <begin position="104"/>
        <end position="125"/>
    </location>
</feature>
<evidence type="ECO:0000256" key="7">
    <source>
        <dbReference type="ARBA" id="ARBA00023136"/>
    </source>
</evidence>
<keyword evidence="4" id="KW-0808">Transferase</keyword>
<evidence type="ECO:0000256" key="3">
    <source>
        <dbReference type="ARBA" id="ARBA00022676"/>
    </source>
</evidence>
<feature type="domain" description="Glycosyltransferase RgtA/B/C/D-like" evidence="9">
    <location>
        <begin position="179"/>
        <end position="335"/>
    </location>
</feature>
<evidence type="ECO:0000256" key="1">
    <source>
        <dbReference type="ARBA" id="ARBA00004651"/>
    </source>
</evidence>
<accession>U2KEM2</accession>
<dbReference type="STRING" id="411473.RUMCAL_00647"/>
<feature type="transmembrane region" description="Helical" evidence="8">
    <location>
        <begin position="225"/>
        <end position="243"/>
    </location>
</feature>
<keyword evidence="2" id="KW-1003">Cell membrane</keyword>
<dbReference type="PANTHER" id="PTHR33908">
    <property type="entry name" value="MANNOSYLTRANSFERASE YKCB-RELATED"/>
    <property type="match status" value="1"/>
</dbReference>
<feature type="transmembrane region" description="Helical" evidence="8">
    <location>
        <begin position="493"/>
        <end position="510"/>
    </location>
</feature>
<feature type="transmembrane region" description="Helical" evidence="8">
    <location>
        <begin position="74"/>
        <end position="92"/>
    </location>
</feature>
<evidence type="ECO:0000256" key="8">
    <source>
        <dbReference type="SAM" id="Phobius"/>
    </source>
</evidence>
<feature type="transmembrane region" description="Helical" evidence="8">
    <location>
        <begin position="287"/>
        <end position="307"/>
    </location>
</feature>
<feature type="transmembrane region" description="Helical" evidence="8">
    <location>
        <begin position="20"/>
        <end position="37"/>
    </location>
</feature>
<feature type="transmembrane region" description="Helical" evidence="8">
    <location>
        <begin position="49"/>
        <end position="68"/>
    </location>
</feature>
<dbReference type="Proteomes" id="UP000016662">
    <property type="component" value="Unassembled WGS sequence"/>
</dbReference>
<keyword evidence="6 8" id="KW-1133">Transmembrane helix</keyword>
<dbReference type="HOGENOM" id="CLU_033060_0_0_9"/>
<keyword evidence="11" id="KW-1185">Reference proteome</keyword>
<dbReference type="PANTHER" id="PTHR33908:SF11">
    <property type="entry name" value="MEMBRANE PROTEIN"/>
    <property type="match status" value="1"/>
</dbReference>
<evidence type="ECO:0000313" key="11">
    <source>
        <dbReference type="Proteomes" id="UP000016662"/>
    </source>
</evidence>
<reference evidence="10 11" key="1">
    <citation type="submission" date="2013-07" db="EMBL/GenBank/DDBJ databases">
        <authorList>
            <person name="Weinstock G."/>
            <person name="Sodergren E."/>
            <person name="Wylie T."/>
            <person name="Fulton L."/>
            <person name="Fulton R."/>
            <person name="Fronick C."/>
            <person name="O'Laughlin M."/>
            <person name="Godfrey J."/>
            <person name="Miner T."/>
            <person name="Herter B."/>
            <person name="Appelbaum E."/>
            <person name="Cordes M."/>
            <person name="Lek S."/>
            <person name="Wollam A."/>
            <person name="Pepin K.H."/>
            <person name="Palsikar V.B."/>
            <person name="Mitreva M."/>
            <person name="Wilson R.K."/>
        </authorList>
    </citation>
    <scope>NUCLEOTIDE SEQUENCE [LARGE SCALE GENOMIC DNA]</scope>
    <source>
        <strain evidence="10 11">ATCC 27760</strain>
    </source>
</reference>
<evidence type="ECO:0000256" key="5">
    <source>
        <dbReference type="ARBA" id="ARBA00022692"/>
    </source>
</evidence>
<evidence type="ECO:0000256" key="4">
    <source>
        <dbReference type="ARBA" id="ARBA00022679"/>
    </source>
</evidence>
<dbReference type="eggNOG" id="COG1807">
    <property type="taxonomic scope" value="Bacteria"/>
</dbReference>
<dbReference type="GO" id="GO:0016763">
    <property type="term" value="F:pentosyltransferase activity"/>
    <property type="evidence" value="ECO:0007669"/>
    <property type="project" value="TreeGrafter"/>
</dbReference>
<gene>
    <name evidence="10" type="ORF">RUMCAL_00647</name>
</gene>
<evidence type="ECO:0000259" key="9">
    <source>
        <dbReference type="Pfam" id="PF13231"/>
    </source>
</evidence>
<dbReference type="PATRIC" id="fig|411473.3.peg.512"/>
<evidence type="ECO:0000256" key="6">
    <source>
        <dbReference type="ARBA" id="ARBA00022989"/>
    </source>
</evidence>
<feature type="transmembrane region" description="Helical" evidence="8">
    <location>
        <begin position="463"/>
        <end position="481"/>
    </location>
</feature>
<feature type="transmembrane region" description="Helical" evidence="8">
    <location>
        <begin position="425"/>
        <end position="451"/>
    </location>
</feature>
<proteinExistence type="predicted"/>
<feature type="transmembrane region" description="Helical" evidence="8">
    <location>
        <begin position="522"/>
        <end position="548"/>
    </location>
</feature>
<feature type="transmembrane region" description="Helical" evidence="8">
    <location>
        <begin position="200"/>
        <end position="219"/>
    </location>
</feature>
<evidence type="ECO:0000313" key="10">
    <source>
        <dbReference type="EMBL" id="ERJ96976.1"/>
    </source>
</evidence>
<organism evidence="10 11">
    <name type="scientific">Ruminococcus callidus ATCC 27760</name>
    <dbReference type="NCBI Taxonomy" id="411473"/>
    <lineage>
        <taxon>Bacteria</taxon>
        <taxon>Bacillati</taxon>
        <taxon>Bacillota</taxon>
        <taxon>Clostridia</taxon>
        <taxon>Eubacteriales</taxon>
        <taxon>Oscillospiraceae</taxon>
        <taxon>Ruminococcus</taxon>
    </lineage>
</organism>
<keyword evidence="7 8" id="KW-0472">Membrane</keyword>
<dbReference type="GO" id="GO:0009103">
    <property type="term" value="P:lipopolysaccharide biosynthetic process"/>
    <property type="evidence" value="ECO:0007669"/>
    <property type="project" value="UniProtKB-ARBA"/>
</dbReference>
<name>U2KEM2_9FIRM</name>
<feature type="transmembrane region" description="Helical" evidence="8">
    <location>
        <begin position="319"/>
        <end position="338"/>
    </location>
</feature>
<dbReference type="InterPro" id="IPR050297">
    <property type="entry name" value="LipidA_mod_glycosyltrf_83"/>
</dbReference>
<comment type="subcellular location">
    <subcellularLocation>
        <location evidence="1">Cell membrane</location>
        <topology evidence="1">Multi-pass membrane protein</topology>
    </subcellularLocation>
</comment>
<protein>
    <submittedName>
        <fullName evidence="10">Putative type IV conjugative transfer system protein TraL</fullName>
    </submittedName>
</protein>
<keyword evidence="5 8" id="KW-0812">Transmembrane</keyword>
<dbReference type="AlphaFoldDB" id="U2KEM2"/>
<keyword evidence="3" id="KW-0328">Glycosyltransferase</keyword>
<dbReference type="EMBL" id="AWVF01000077">
    <property type="protein sequence ID" value="ERJ96976.1"/>
    <property type="molecule type" value="Genomic_DNA"/>
</dbReference>
<dbReference type="Pfam" id="PF13231">
    <property type="entry name" value="PMT_2"/>
    <property type="match status" value="1"/>
</dbReference>
<dbReference type="GO" id="GO:0005886">
    <property type="term" value="C:plasma membrane"/>
    <property type="evidence" value="ECO:0007669"/>
    <property type="project" value="UniProtKB-SubCell"/>
</dbReference>
<evidence type="ECO:0000256" key="2">
    <source>
        <dbReference type="ARBA" id="ARBA00022475"/>
    </source>
</evidence>